<feature type="binding site" evidence="21">
    <location>
        <position position="196"/>
    </location>
    <ligand>
        <name>Zn(2+)</name>
        <dbReference type="ChEBI" id="CHEBI:29105"/>
        <label>1</label>
    </ligand>
</feature>
<feature type="active site" evidence="19">
    <location>
        <position position="219"/>
    </location>
</feature>
<keyword evidence="14" id="KW-0177">Collagen degradation</keyword>
<dbReference type="GO" id="GO:0006508">
    <property type="term" value="P:proteolysis"/>
    <property type="evidence" value="ECO:0007669"/>
    <property type="project" value="UniProtKB-KW"/>
</dbReference>
<feature type="binding site" evidence="21">
    <location>
        <position position="383"/>
    </location>
    <ligand>
        <name>Ca(2+)</name>
        <dbReference type="ChEBI" id="CHEBI:29108"/>
        <label>5</label>
    </ligand>
</feature>
<feature type="binding site" evidence="21">
    <location>
        <position position="429"/>
    </location>
    <ligand>
        <name>Ca(2+)</name>
        <dbReference type="ChEBI" id="CHEBI:29108"/>
        <label>4</label>
    </ligand>
</feature>
<feature type="binding site" evidence="21">
    <location>
        <position position="201"/>
    </location>
    <ligand>
        <name>Ca(2+)</name>
        <dbReference type="ChEBI" id="CHEBI:29108"/>
        <label>1</label>
    </ligand>
</feature>
<evidence type="ECO:0000256" key="11">
    <source>
        <dbReference type="ARBA" id="ARBA00022833"/>
    </source>
</evidence>
<comment type="similarity">
    <text evidence="2">Belongs to the peptidase M10A family.</text>
</comment>
<dbReference type="InterPro" id="IPR018486">
    <property type="entry name" value="Hemopexin_CS"/>
</dbReference>
<evidence type="ECO:0000259" key="25">
    <source>
        <dbReference type="SMART" id="SM00235"/>
    </source>
</evidence>
<evidence type="ECO:0000313" key="26">
    <source>
        <dbReference type="EMBL" id="KFV64508.1"/>
    </source>
</evidence>
<dbReference type="SUPFAM" id="SSF55486">
    <property type="entry name" value="Metalloproteases ('zincins'), catalytic domain"/>
    <property type="match status" value="1"/>
</dbReference>
<keyword evidence="16" id="KW-1015">Disulfide bond</keyword>
<dbReference type="PRINTS" id="PR00138">
    <property type="entry name" value="MATRIXIN"/>
</dbReference>
<dbReference type="CDD" id="cd00094">
    <property type="entry name" value="HX"/>
    <property type="match status" value="1"/>
</dbReference>
<dbReference type="GO" id="GO:0004222">
    <property type="term" value="F:metalloendopeptidase activity"/>
    <property type="evidence" value="ECO:0007669"/>
    <property type="project" value="InterPro"/>
</dbReference>
<evidence type="ECO:0000256" key="16">
    <source>
        <dbReference type="ARBA" id="ARBA00023157"/>
    </source>
</evidence>
<feature type="binding site" evidence="21">
    <location>
        <position position="198"/>
    </location>
    <ligand>
        <name>Ca(2+)</name>
        <dbReference type="ChEBI" id="CHEBI:29108"/>
        <label>3</label>
    </ligand>
</feature>
<keyword evidence="10" id="KW-0378">Hydrolase</keyword>
<dbReference type="Pfam" id="PF01471">
    <property type="entry name" value="PG_binding_1"/>
    <property type="match status" value="1"/>
</dbReference>
<feature type="domain" description="Peptidase metallopeptidase" evidence="25">
    <location>
        <begin position="105"/>
        <end position="264"/>
    </location>
</feature>
<feature type="binding site" evidence="21">
    <location>
        <position position="431"/>
    </location>
    <ligand>
        <name>Ca(2+)</name>
        <dbReference type="ChEBI" id="CHEBI:29108"/>
        <label>5</label>
    </ligand>
</feature>
<feature type="chain" id="PRO_5001884339" description="Collagenase 3" evidence="24">
    <location>
        <begin position="20"/>
        <end position="435"/>
    </location>
</feature>
<keyword evidence="4" id="KW-0964">Secreted</keyword>
<feature type="non-terminal residue" evidence="26">
    <location>
        <position position="435"/>
    </location>
</feature>
<keyword evidence="13" id="KW-0482">Metalloprotease</keyword>
<dbReference type="GO" id="GO:0031012">
    <property type="term" value="C:extracellular matrix"/>
    <property type="evidence" value="ECO:0007669"/>
    <property type="project" value="InterPro"/>
</dbReference>
<comment type="cofactor">
    <cofactor evidence="21">
        <name>Zn(2+)</name>
        <dbReference type="ChEBI" id="CHEBI:29105"/>
    </cofactor>
    <text evidence="21">Binds 2 Zn(2+) ions per subunit.</text>
</comment>
<evidence type="ECO:0000256" key="21">
    <source>
        <dbReference type="PIRSR" id="PIRSR621190-2"/>
    </source>
</evidence>
<evidence type="ECO:0000256" key="9">
    <source>
        <dbReference type="ARBA" id="ARBA00022737"/>
    </source>
</evidence>
<accession>A0A093G5X6</accession>
<evidence type="ECO:0000256" key="14">
    <source>
        <dbReference type="ARBA" id="ARBA00023105"/>
    </source>
</evidence>
<evidence type="ECO:0000256" key="1">
    <source>
        <dbReference type="ARBA" id="ARBA00004498"/>
    </source>
</evidence>
<evidence type="ECO:0000256" key="20">
    <source>
        <dbReference type="PIRSR" id="PIRSR001191-2"/>
    </source>
</evidence>
<reference evidence="26 27" key="1">
    <citation type="submission" date="2014-04" db="EMBL/GenBank/DDBJ databases">
        <title>Genome evolution of avian class.</title>
        <authorList>
            <person name="Zhang G."/>
            <person name="Li C."/>
        </authorList>
    </citation>
    <scope>NUCLEOTIDE SEQUENCE [LARGE SCALE GENOMIC DNA]</scope>
    <source>
        <strain evidence="26">BGI_N307</strain>
    </source>
</reference>
<feature type="binding site" evidence="20">
    <location>
        <position position="218"/>
    </location>
    <ligand>
        <name>Zn(2+)</name>
        <dbReference type="ChEBI" id="CHEBI:29105"/>
        <label>2</label>
        <note>catalytic</note>
    </ligand>
</feature>
<dbReference type="GO" id="GO:0030574">
    <property type="term" value="P:collagen catabolic process"/>
    <property type="evidence" value="ECO:0007669"/>
    <property type="project" value="UniProtKB-KW"/>
</dbReference>
<dbReference type="InterPro" id="IPR000585">
    <property type="entry name" value="Hemopexin-like_dom"/>
</dbReference>
<dbReference type="SMART" id="SM00235">
    <property type="entry name" value="ZnMc"/>
    <property type="match status" value="1"/>
</dbReference>
<evidence type="ECO:0000256" key="22">
    <source>
        <dbReference type="PIRSR" id="PIRSR621190-4"/>
    </source>
</evidence>
<dbReference type="Proteomes" id="UP000053875">
    <property type="component" value="Unassembled WGS sequence"/>
</dbReference>
<dbReference type="InterPro" id="IPR018487">
    <property type="entry name" value="Hemopexin-like_repeat"/>
</dbReference>
<evidence type="ECO:0000256" key="24">
    <source>
        <dbReference type="SAM" id="SignalP"/>
    </source>
</evidence>
<dbReference type="InterPro" id="IPR021190">
    <property type="entry name" value="Pept_M10A"/>
</dbReference>
<dbReference type="AlphaFoldDB" id="A0A093G5X6"/>
<evidence type="ECO:0000256" key="18">
    <source>
        <dbReference type="ARBA" id="ARBA00031807"/>
    </source>
</evidence>
<dbReference type="PANTHER" id="PTHR10201:SF165">
    <property type="entry name" value="COLLAGENASE 3"/>
    <property type="match status" value="1"/>
</dbReference>
<evidence type="ECO:0000256" key="5">
    <source>
        <dbReference type="ARBA" id="ARBA00022530"/>
    </source>
</evidence>
<dbReference type="SUPFAM" id="SSF50923">
    <property type="entry name" value="Hemopexin-like domain"/>
    <property type="match status" value="1"/>
</dbReference>
<sequence length="435" mass="49235">MRMENLPFLMLLCAALSCAFPAATRQKKGGDMQLIQKYLENYYGFKKDGESFTWKGNSPITQKIKEMQEFFGLEVTGKLDSGIWDVIEKRRCGFPDVAGFSTFAGEPKWAKQVLTYRILNHTPDLHPADVNAAIKNALSVWSSVTPLTFIKRDRGDADIVISFAARGHNDFIPFDGPGGSVAHAYAPGKDFGGDAHFDEDETWSKTTEGTNLFYVAAHEFGHSLGLFHSKDPNALMYPVYRKFDPSVFPLHQDDIKGIQYLYGNSHFLINYESKDPVLPNTCGPNLTFDAVTTFRGEIMFFKDKHVWRKHPAVRTAGVDLISSFWPRLPPGVDAAYEIPEKDETIIFKGNEFWVVRGDTMLPGYPPKLYTLGFSKEVTKIDAAVYDGNEGKTYYFVEDKLWSYDKRSQSMHRKPKLIRDVFPGINGKIDAVFQHE</sequence>
<dbReference type="GO" id="GO:0005615">
    <property type="term" value="C:extracellular space"/>
    <property type="evidence" value="ECO:0007669"/>
    <property type="project" value="TreeGrafter"/>
</dbReference>
<feature type="binding site" evidence="21">
    <location>
        <position position="194"/>
    </location>
    <ligand>
        <name>Ca(2+)</name>
        <dbReference type="ChEBI" id="CHEBI:29108"/>
        <label>2</label>
    </ligand>
</feature>
<feature type="binding site" evidence="21">
    <location>
        <position position="236"/>
    </location>
    <ligand>
        <name>Zn(2+)</name>
        <dbReference type="ChEBI" id="CHEBI:29105"/>
        <label>2</label>
        <note>catalytic</note>
    </ligand>
</feature>
<dbReference type="PROSITE" id="PS00024">
    <property type="entry name" value="HEMOPEXIN"/>
    <property type="match status" value="1"/>
</dbReference>
<protein>
    <recommendedName>
        <fullName evidence="3">Collagenase 3</fullName>
    </recommendedName>
    <alternativeName>
        <fullName evidence="18">Matrix metalloproteinase-13</fullName>
    </alternativeName>
</protein>
<evidence type="ECO:0000256" key="15">
    <source>
        <dbReference type="ARBA" id="ARBA00023145"/>
    </source>
</evidence>
<dbReference type="InterPro" id="IPR033739">
    <property type="entry name" value="M10A_MMP"/>
</dbReference>
<dbReference type="InterPro" id="IPR036365">
    <property type="entry name" value="PGBD-like_sf"/>
</dbReference>
<dbReference type="InterPro" id="IPR024079">
    <property type="entry name" value="MetalloPept_cat_dom_sf"/>
</dbReference>
<keyword evidence="12 21" id="KW-0106">Calcium</keyword>
<evidence type="ECO:0000256" key="7">
    <source>
        <dbReference type="ARBA" id="ARBA00022723"/>
    </source>
</evidence>
<feature type="binding site" evidence="21">
    <location>
        <position position="333"/>
    </location>
    <ligand>
        <name>Ca(2+)</name>
        <dbReference type="ChEBI" id="CHEBI:29108"/>
        <label>4</label>
    </ligand>
</feature>
<feature type="binding site" description="in inhibited form" evidence="21">
    <location>
        <position position="92"/>
    </location>
    <ligand>
        <name>Zn(2+)</name>
        <dbReference type="ChEBI" id="CHEBI:29105"/>
        <label>2</label>
        <note>catalytic</note>
    </ligand>
</feature>
<evidence type="ECO:0000256" key="2">
    <source>
        <dbReference type="ARBA" id="ARBA00010370"/>
    </source>
</evidence>
<dbReference type="CDD" id="cd04278">
    <property type="entry name" value="ZnMc_MMP"/>
    <property type="match status" value="1"/>
</dbReference>
<comment type="cofactor">
    <cofactor evidence="21">
        <name>Ca(2+)</name>
        <dbReference type="ChEBI" id="CHEBI:29108"/>
    </cofactor>
    <text evidence="21">Can bind about 5 Ca(2+) ions per subunit.</text>
</comment>
<dbReference type="SUPFAM" id="SSF47090">
    <property type="entry name" value="PGBD-like"/>
    <property type="match status" value="1"/>
</dbReference>
<feature type="binding site" evidence="21">
    <location>
        <position position="201"/>
    </location>
    <ligand>
        <name>Ca(2+)</name>
        <dbReference type="ChEBI" id="CHEBI:29108"/>
        <label>3</label>
    </ligand>
</feature>
<keyword evidence="27" id="KW-1185">Reference proteome</keyword>
<keyword evidence="17" id="KW-0325">Glycoprotein</keyword>
<feature type="binding site" evidence="21">
    <location>
        <position position="158"/>
    </location>
    <ligand>
        <name>Ca(2+)</name>
        <dbReference type="ChEBI" id="CHEBI:29108"/>
        <label>2</label>
    </ligand>
</feature>
<evidence type="ECO:0000256" key="13">
    <source>
        <dbReference type="ARBA" id="ARBA00023049"/>
    </source>
</evidence>
<evidence type="ECO:0000256" key="3">
    <source>
        <dbReference type="ARBA" id="ARBA00018037"/>
    </source>
</evidence>
<dbReference type="Gene3D" id="3.40.390.10">
    <property type="entry name" value="Collagenase (Catalytic Domain)"/>
    <property type="match status" value="1"/>
</dbReference>
<feature type="binding site" evidence="21">
    <location>
        <position position="335"/>
    </location>
    <ligand>
        <name>Ca(2+)</name>
        <dbReference type="ChEBI" id="CHEBI:29108"/>
        <label>5</label>
    </ligand>
</feature>
<feature type="binding site" evidence="21">
    <location>
        <position position="168"/>
    </location>
    <ligand>
        <name>Zn(2+)</name>
        <dbReference type="ChEBI" id="CHEBI:29105"/>
        <label>1</label>
    </ligand>
</feature>
<feature type="binding site" evidence="21">
    <location>
        <position position="289"/>
    </location>
    <ligand>
        <name>Ca(2+)</name>
        <dbReference type="ChEBI" id="CHEBI:29108"/>
        <label>4</label>
    </ligand>
</feature>
<evidence type="ECO:0000256" key="23">
    <source>
        <dbReference type="PROSITE-ProRule" id="PRU01011"/>
    </source>
</evidence>
<comment type="subcellular location">
    <subcellularLocation>
        <location evidence="1">Secreted</location>
        <location evidence="1">Extracellular space</location>
        <location evidence="1">Extracellular matrix</location>
    </subcellularLocation>
</comment>
<proteinExistence type="inferred from homology"/>
<dbReference type="GO" id="GO:0030198">
    <property type="term" value="P:extracellular matrix organization"/>
    <property type="evidence" value="ECO:0007669"/>
    <property type="project" value="TreeGrafter"/>
</dbReference>
<dbReference type="STRING" id="118200.A0A093G5X6"/>
<feature type="repeat" description="Hemopexin" evidence="23">
    <location>
        <begin position="377"/>
        <end position="424"/>
    </location>
</feature>
<keyword evidence="11 20" id="KW-0862">Zinc</keyword>
<organism evidence="26 27">
    <name type="scientific">Dryobates pubescens</name>
    <name type="common">Downy woodpecker</name>
    <name type="synonym">Picoides pubescens</name>
    <dbReference type="NCBI Taxonomy" id="118200"/>
    <lineage>
        <taxon>Eukaryota</taxon>
        <taxon>Metazoa</taxon>
        <taxon>Chordata</taxon>
        <taxon>Craniata</taxon>
        <taxon>Vertebrata</taxon>
        <taxon>Euteleostomi</taxon>
        <taxon>Archelosauria</taxon>
        <taxon>Archosauria</taxon>
        <taxon>Dinosauria</taxon>
        <taxon>Saurischia</taxon>
        <taxon>Theropoda</taxon>
        <taxon>Coelurosauria</taxon>
        <taxon>Aves</taxon>
        <taxon>Neognathae</taxon>
        <taxon>Neoaves</taxon>
        <taxon>Telluraves</taxon>
        <taxon>Coraciimorphae</taxon>
        <taxon>Piciformes</taxon>
        <taxon>Picidae</taxon>
        <taxon>Dryobates</taxon>
    </lineage>
</organism>
<dbReference type="PROSITE" id="PS51642">
    <property type="entry name" value="HEMOPEXIN_2"/>
    <property type="match status" value="3"/>
</dbReference>
<feature type="repeat" description="Hemopexin" evidence="23">
    <location>
        <begin position="329"/>
        <end position="375"/>
    </location>
</feature>
<feature type="modified residue" description="Phosphotyrosine; by PKDCC" evidence="22">
    <location>
        <position position="364"/>
    </location>
</feature>
<feature type="binding site" evidence="20">
    <location>
        <position position="222"/>
    </location>
    <ligand>
        <name>Zn(2+)</name>
        <dbReference type="ChEBI" id="CHEBI:29105"/>
        <label>2</label>
        <note>catalytic</note>
    </ligand>
</feature>
<evidence type="ECO:0000256" key="4">
    <source>
        <dbReference type="ARBA" id="ARBA00022525"/>
    </source>
</evidence>
<dbReference type="PROSITE" id="PS51257">
    <property type="entry name" value="PROKAR_LIPOPROTEIN"/>
    <property type="match status" value="1"/>
</dbReference>
<evidence type="ECO:0000256" key="10">
    <source>
        <dbReference type="ARBA" id="ARBA00022801"/>
    </source>
</evidence>
<evidence type="ECO:0000256" key="17">
    <source>
        <dbReference type="ARBA" id="ARBA00023180"/>
    </source>
</evidence>
<dbReference type="FunFam" id="2.110.10.10:FF:000002">
    <property type="entry name" value="Matrix metallopeptidase 3"/>
    <property type="match status" value="1"/>
</dbReference>
<keyword evidence="5" id="KW-0272">Extracellular matrix</keyword>
<feature type="binding site" evidence="21">
    <location>
        <position position="175"/>
    </location>
    <ligand>
        <name>Ca(2+)</name>
        <dbReference type="ChEBI" id="CHEBI:29108"/>
        <label>3</label>
    </ligand>
</feature>
<dbReference type="Pfam" id="PF00413">
    <property type="entry name" value="Peptidase_M10"/>
    <property type="match status" value="1"/>
</dbReference>
<dbReference type="InterPro" id="IPR002477">
    <property type="entry name" value="Peptidoglycan-bd-like"/>
</dbReference>
<gene>
    <name evidence="26" type="ORF">N307_04651</name>
</gene>
<dbReference type="InterPro" id="IPR001818">
    <property type="entry name" value="Pept_M10_metallopeptidase"/>
</dbReference>
<evidence type="ECO:0000256" key="19">
    <source>
        <dbReference type="PIRSR" id="PIRSR001191-1"/>
    </source>
</evidence>
<keyword evidence="8 24" id="KW-0732">Signal</keyword>
<evidence type="ECO:0000256" key="8">
    <source>
        <dbReference type="ARBA" id="ARBA00022729"/>
    </source>
</evidence>
<feature type="signal peptide" evidence="24">
    <location>
        <begin position="1"/>
        <end position="19"/>
    </location>
</feature>
<feature type="binding site" evidence="21">
    <location>
        <position position="192"/>
    </location>
    <ligand>
        <name>Ca(2+)</name>
        <dbReference type="ChEBI" id="CHEBI:29108"/>
        <label>2</label>
    </ligand>
</feature>
<dbReference type="MEROPS" id="M10.005"/>
<keyword evidence="6" id="KW-0645">Protease</keyword>
<feature type="repeat" description="Hemopexin" evidence="23">
    <location>
        <begin position="279"/>
        <end position="328"/>
    </location>
</feature>
<feature type="binding site" evidence="21">
    <location>
        <position position="183"/>
    </location>
    <ligand>
        <name>Zn(2+)</name>
        <dbReference type="ChEBI" id="CHEBI:29105"/>
        <label>1</label>
    </ligand>
</feature>
<dbReference type="InterPro" id="IPR006026">
    <property type="entry name" value="Peptidase_Metallo"/>
</dbReference>
<dbReference type="GO" id="GO:0008270">
    <property type="term" value="F:zinc ion binding"/>
    <property type="evidence" value="ECO:0007669"/>
    <property type="project" value="InterPro"/>
</dbReference>
<evidence type="ECO:0000256" key="12">
    <source>
        <dbReference type="ARBA" id="ARBA00022837"/>
    </source>
</evidence>
<feature type="binding site" evidence="20">
    <location>
        <position position="228"/>
    </location>
    <ligand>
        <name>Zn(2+)</name>
        <dbReference type="ChEBI" id="CHEBI:29105"/>
        <label>2</label>
        <note>catalytic</note>
    </ligand>
</feature>
<feature type="binding site" evidence="21">
    <location>
        <position position="124"/>
    </location>
    <ligand>
        <name>Ca(2+)</name>
        <dbReference type="ChEBI" id="CHEBI:29108"/>
        <label>1</label>
    </ligand>
</feature>
<name>A0A093G5X6_DRYPU</name>
<dbReference type="InterPro" id="IPR036375">
    <property type="entry name" value="Hemopexin-like_dom_sf"/>
</dbReference>
<feature type="binding site" evidence="21">
    <location>
        <position position="170"/>
    </location>
    <ligand>
        <name>Zn(2+)</name>
        <dbReference type="ChEBI" id="CHEBI:29105"/>
        <label>1</label>
    </ligand>
</feature>
<dbReference type="Gene3D" id="2.110.10.10">
    <property type="entry name" value="Hemopexin-like domain"/>
    <property type="match status" value="1"/>
</dbReference>
<dbReference type="SMART" id="SM00120">
    <property type="entry name" value="HX"/>
    <property type="match status" value="3"/>
</dbReference>
<keyword evidence="7 20" id="KW-0479">Metal-binding</keyword>
<dbReference type="PANTHER" id="PTHR10201">
    <property type="entry name" value="MATRIX METALLOPROTEINASE"/>
    <property type="match status" value="1"/>
</dbReference>
<keyword evidence="9" id="KW-0677">Repeat</keyword>
<evidence type="ECO:0000256" key="6">
    <source>
        <dbReference type="ARBA" id="ARBA00022670"/>
    </source>
</evidence>
<keyword evidence="15" id="KW-0865">Zymogen</keyword>
<dbReference type="EMBL" id="KL215437">
    <property type="protein sequence ID" value="KFV64508.1"/>
    <property type="molecule type" value="Genomic_DNA"/>
</dbReference>
<dbReference type="Pfam" id="PF00045">
    <property type="entry name" value="Hemopexin"/>
    <property type="match status" value="3"/>
</dbReference>
<evidence type="ECO:0000313" key="27">
    <source>
        <dbReference type="Proteomes" id="UP000053875"/>
    </source>
</evidence>
<dbReference type="FunFam" id="3.40.390.10:FF:000007">
    <property type="entry name" value="Collagenase 3"/>
    <property type="match status" value="1"/>
</dbReference>
<feature type="binding site" evidence="21">
    <location>
        <position position="176"/>
    </location>
    <ligand>
        <name>Ca(2+)</name>
        <dbReference type="ChEBI" id="CHEBI:29108"/>
        <label>3</label>
    </ligand>
</feature>
<dbReference type="PIRSF" id="PIRSF001191">
    <property type="entry name" value="Peptidase_M10A_matrix"/>
    <property type="match status" value="1"/>
</dbReference>